<gene>
    <name evidence="2" type="ORF">ACFS7Z_20990</name>
</gene>
<dbReference type="InterPro" id="IPR000415">
    <property type="entry name" value="Nitroreductase-like"/>
</dbReference>
<dbReference type="NCBIfam" id="TIGR03605">
    <property type="entry name" value="antibiot_sagB"/>
    <property type="match status" value="1"/>
</dbReference>
<dbReference type="Gene3D" id="3.40.109.10">
    <property type="entry name" value="NADH Oxidase"/>
    <property type="match status" value="1"/>
</dbReference>
<accession>A0ABW6C159</accession>
<evidence type="ECO:0000259" key="1">
    <source>
        <dbReference type="Pfam" id="PF00881"/>
    </source>
</evidence>
<organism evidence="2 3">
    <name type="scientific">Pontibacter toksunensis</name>
    <dbReference type="NCBI Taxonomy" id="1332631"/>
    <lineage>
        <taxon>Bacteria</taxon>
        <taxon>Pseudomonadati</taxon>
        <taxon>Bacteroidota</taxon>
        <taxon>Cytophagia</taxon>
        <taxon>Cytophagales</taxon>
        <taxon>Hymenobacteraceae</taxon>
        <taxon>Pontibacter</taxon>
    </lineage>
</organism>
<name>A0ABW6C159_9BACT</name>
<dbReference type="PANTHER" id="PTHR43745">
    <property type="entry name" value="NITROREDUCTASE MJ1384-RELATED"/>
    <property type="match status" value="1"/>
</dbReference>
<sequence length="271" mass="29842">MFDRFNPYIKQALESPSEIYHEASKLRESDSVTARTVWSVNTSPAIKQIISRPAPLYQGFPSIKLPNQFTRVNRPLAEVMLSRRSARVFSGEPISISDLSALLFYSAGVTKKEIDSYGIEWGLRCAPSGGALYPVDVFCISINVGDAEKGLYAYDPKEHCLKFLKQGLFTNQIADATYLTETVKGAAVCILMAINFPRTKFKYGERSYRFALLEAGHIAQNMLLVATSLGIGALPLGGYVDDQINALVGVDGYEQAVVYGILIGQLQDKSH</sequence>
<dbReference type="CDD" id="cd02142">
    <property type="entry name" value="McbC_SagB-like_oxidoreductase"/>
    <property type="match status" value="1"/>
</dbReference>
<dbReference type="PANTHER" id="PTHR43745:SF2">
    <property type="entry name" value="NITROREDUCTASE MJ1384-RELATED"/>
    <property type="match status" value="1"/>
</dbReference>
<dbReference type="InterPro" id="IPR052544">
    <property type="entry name" value="Bacteriocin_Proc_Enz"/>
</dbReference>
<evidence type="ECO:0000313" key="3">
    <source>
        <dbReference type="Proteomes" id="UP001597641"/>
    </source>
</evidence>
<feature type="domain" description="Nitroreductase" evidence="1">
    <location>
        <begin position="82"/>
        <end position="264"/>
    </location>
</feature>
<keyword evidence="3" id="KW-1185">Reference proteome</keyword>
<dbReference type="InterPro" id="IPR020051">
    <property type="entry name" value="SagB-type_dehydrogenase"/>
</dbReference>
<dbReference type="Proteomes" id="UP001597641">
    <property type="component" value="Unassembled WGS sequence"/>
</dbReference>
<proteinExistence type="predicted"/>
<dbReference type="SUPFAM" id="SSF55469">
    <property type="entry name" value="FMN-dependent nitroreductase-like"/>
    <property type="match status" value="1"/>
</dbReference>
<evidence type="ECO:0000313" key="2">
    <source>
        <dbReference type="EMBL" id="MFD3002857.1"/>
    </source>
</evidence>
<dbReference type="EMBL" id="JBHUOX010000020">
    <property type="protein sequence ID" value="MFD3002857.1"/>
    <property type="molecule type" value="Genomic_DNA"/>
</dbReference>
<reference evidence="3" key="1">
    <citation type="journal article" date="2019" name="Int. J. Syst. Evol. Microbiol.">
        <title>The Global Catalogue of Microorganisms (GCM) 10K type strain sequencing project: providing services to taxonomists for standard genome sequencing and annotation.</title>
        <authorList>
            <consortium name="The Broad Institute Genomics Platform"/>
            <consortium name="The Broad Institute Genome Sequencing Center for Infectious Disease"/>
            <person name="Wu L."/>
            <person name="Ma J."/>
        </authorList>
    </citation>
    <scope>NUCLEOTIDE SEQUENCE [LARGE SCALE GENOMIC DNA]</scope>
    <source>
        <strain evidence="3">KCTC 23984</strain>
    </source>
</reference>
<protein>
    <submittedName>
        <fullName evidence="2">SagB/ThcOx family dehydrogenase</fullName>
    </submittedName>
</protein>
<dbReference type="Pfam" id="PF00881">
    <property type="entry name" value="Nitroreductase"/>
    <property type="match status" value="1"/>
</dbReference>
<dbReference type="InterPro" id="IPR029479">
    <property type="entry name" value="Nitroreductase"/>
</dbReference>
<comment type="caution">
    <text evidence="2">The sequence shown here is derived from an EMBL/GenBank/DDBJ whole genome shotgun (WGS) entry which is preliminary data.</text>
</comment>
<dbReference type="RefSeq" id="WP_377489066.1">
    <property type="nucleotide sequence ID" value="NZ_JBHUOX010000020.1"/>
</dbReference>